<name>A7A8U2_BIFAD</name>
<comment type="similarity">
    <text evidence="1 5">Belongs to the glycosyl hydrolase 32 family.</text>
</comment>
<dbReference type="PANTHER" id="PTHR43101:SF1">
    <property type="entry name" value="BETA-FRUCTOSIDASE"/>
    <property type="match status" value="1"/>
</dbReference>
<feature type="domain" description="Glycosyl hydrolase family 32 C-terminal" evidence="7">
    <location>
        <begin position="414"/>
        <end position="566"/>
    </location>
</feature>
<gene>
    <name evidence="8" type="primary">cscA</name>
    <name evidence="8" type="ORF">BIFADO_02284</name>
</gene>
<evidence type="ECO:0000313" key="8">
    <source>
        <dbReference type="EMBL" id="EDN82157.1"/>
    </source>
</evidence>
<dbReference type="Pfam" id="PF08244">
    <property type="entry name" value="Glyco_hydro_32C"/>
    <property type="match status" value="1"/>
</dbReference>
<dbReference type="AlphaFoldDB" id="A7A8U2"/>
<keyword evidence="4 5" id="KW-0326">Glycosidase</keyword>
<sequence length="574" mass="64453">MVVATYIPSPAIIIGTVRVITTIVVSEAFPFFRFGHHLQKAFYPTIHNPDSERHSTMTGFTPDAPVLHEIKNHGEELTKAEAGVAAFAAKRNNRWYPKFHIASNGGWINDPNGLCFYKGRWHVFYQLHPYGTQWGPMHWGHVSSTDMVNWKREPIMFAPSLEEEKDGVFSGSAVIGDDGKLRFYYTGHRWANGKDNTGGDWQVQMLAEPDNDELTSATKRGMVIDCPTDKVNHHYRDPKVWKTGDKWYMTFGVSSAEKRGQMWLFSSDDMVKWTYEQVLFEHPDPDVFMLECPDFFPIKDVEGNEKWVIGFSAMGAQPSGFMNRNVNNAGYMIGTWTPGEQFKPETEFRLWDCGHNYYAPQSFNDGKRQIVYGWMSPFVEPIPMQDDGWCGNLTLPREITLGADGDLHTAPVAEMEGLREDTVDFGAIDLDVSGEKTIVDDAEAVEIEMTIDLANSTAERAGLRVHATEDGAYTSVAYDNQIGRVVVDRQANAQGDRGYRTAPLSEAELAAGELKLRVYVDRGCVEVYVNDGRQVLSSYSYASEGPRAIKLVAESGTLKVKSLVLHHMKSIGLE</sequence>
<evidence type="ECO:0000256" key="3">
    <source>
        <dbReference type="ARBA" id="ARBA00022801"/>
    </source>
</evidence>
<accession>A7A8U2</accession>
<dbReference type="EMBL" id="AAXD02000074">
    <property type="protein sequence ID" value="EDN82157.1"/>
    <property type="molecule type" value="Genomic_DNA"/>
</dbReference>
<proteinExistence type="inferred from homology"/>
<comment type="caution">
    <text evidence="8">The sequence shown here is derived from an EMBL/GenBank/DDBJ whole genome shotgun (WGS) entry which is preliminary data.</text>
</comment>
<dbReference type="InterPro" id="IPR023296">
    <property type="entry name" value="Glyco_hydro_beta-prop_sf"/>
</dbReference>
<dbReference type="Gene3D" id="2.115.10.20">
    <property type="entry name" value="Glycosyl hydrolase domain, family 43"/>
    <property type="match status" value="1"/>
</dbReference>
<protein>
    <recommendedName>
        <fullName evidence="2">beta-fructofuranosidase</fullName>
        <ecNumber evidence="2">3.2.1.26</ecNumber>
    </recommendedName>
</protein>
<dbReference type="InterPro" id="IPR001362">
    <property type="entry name" value="Glyco_hydro_32"/>
</dbReference>
<dbReference type="Proteomes" id="UP000003773">
    <property type="component" value="Unassembled WGS sequence"/>
</dbReference>
<dbReference type="SUPFAM" id="SSF49899">
    <property type="entry name" value="Concanavalin A-like lectins/glucanases"/>
    <property type="match status" value="1"/>
</dbReference>
<evidence type="ECO:0000259" key="6">
    <source>
        <dbReference type="Pfam" id="PF00251"/>
    </source>
</evidence>
<organism evidence="8 9">
    <name type="scientific">Bifidobacterium adolescentis L2-32</name>
    <dbReference type="NCBI Taxonomy" id="411481"/>
    <lineage>
        <taxon>Bacteria</taxon>
        <taxon>Bacillati</taxon>
        <taxon>Actinomycetota</taxon>
        <taxon>Actinomycetes</taxon>
        <taxon>Bifidobacteriales</taxon>
        <taxon>Bifidobacteriaceae</taxon>
        <taxon>Bifidobacterium</taxon>
    </lineage>
</organism>
<feature type="domain" description="Glycosyl hydrolase family 32 N-terminal" evidence="6">
    <location>
        <begin position="100"/>
        <end position="410"/>
    </location>
</feature>
<dbReference type="SMART" id="SM00640">
    <property type="entry name" value="Glyco_32"/>
    <property type="match status" value="1"/>
</dbReference>
<dbReference type="Pfam" id="PF00251">
    <property type="entry name" value="Glyco_hydro_32N"/>
    <property type="match status" value="1"/>
</dbReference>
<evidence type="ECO:0000256" key="2">
    <source>
        <dbReference type="ARBA" id="ARBA00012758"/>
    </source>
</evidence>
<dbReference type="Gene3D" id="2.60.120.560">
    <property type="entry name" value="Exo-inulinase, domain 1"/>
    <property type="match status" value="1"/>
</dbReference>
<evidence type="ECO:0000256" key="4">
    <source>
        <dbReference type="ARBA" id="ARBA00023295"/>
    </source>
</evidence>
<dbReference type="InterPro" id="IPR013320">
    <property type="entry name" value="ConA-like_dom_sf"/>
</dbReference>
<dbReference type="InterPro" id="IPR013189">
    <property type="entry name" value="Glyco_hydro_32_C"/>
</dbReference>
<dbReference type="InterPro" id="IPR051214">
    <property type="entry name" value="GH32_Enzymes"/>
</dbReference>
<evidence type="ECO:0000256" key="5">
    <source>
        <dbReference type="RuleBase" id="RU362110"/>
    </source>
</evidence>
<evidence type="ECO:0000256" key="1">
    <source>
        <dbReference type="ARBA" id="ARBA00009902"/>
    </source>
</evidence>
<dbReference type="InterPro" id="IPR013148">
    <property type="entry name" value="Glyco_hydro_32_N"/>
</dbReference>
<dbReference type="GO" id="GO:0004564">
    <property type="term" value="F:beta-fructofuranosidase activity"/>
    <property type="evidence" value="ECO:0007669"/>
    <property type="project" value="UniProtKB-EC"/>
</dbReference>
<dbReference type="EC" id="3.2.1.26" evidence="2"/>
<evidence type="ECO:0000313" key="9">
    <source>
        <dbReference type="Proteomes" id="UP000003773"/>
    </source>
</evidence>
<dbReference type="SMR" id="A7A8U2"/>
<reference evidence="8 9" key="2">
    <citation type="submission" date="2007-05" db="EMBL/GenBank/DDBJ databases">
        <title>Draft genome sequence of Bifidobacterium adolescentis (L2-32).</title>
        <authorList>
            <person name="Sudarsanam P."/>
            <person name="Ley R."/>
            <person name="Guruge J."/>
            <person name="Turnbaugh P.J."/>
            <person name="Mahowald M."/>
            <person name="Liep D."/>
            <person name="Gordon J."/>
        </authorList>
    </citation>
    <scope>NUCLEOTIDE SEQUENCE [LARGE SCALE GENOMIC DNA]</scope>
    <source>
        <strain evidence="8 9">L2-32</strain>
    </source>
</reference>
<dbReference type="GO" id="GO:0005975">
    <property type="term" value="P:carbohydrate metabolic process"/>
    <property type="evidence" value="ECO:0007669"/>
    <property type="project" value="InterPro"/>
</dbReference>
<dbReference type="HOGENOM" id="CLU_001528_7_0_11"/>
<dbReference type="CDD" id="cd08996">
    <property type="entry name" value="GH32_FFase"/>
    <property type="match status" value="1"/>
</dbReference>
<reference evidence="8 9" key="1">
    <citation type="submission" date="2007-04" db="EMBL/GenBank/DDBJ databases">
        <authorList>
            <person name="Fulton L."/>
            <person name="Clifton S."/>
            <person name="Fulton B."/>
            <person name="Xu J."/>
            <person name="Minx P."/>
            <person name="Pepin K.H."/>
            <person name="Johnson M."/>
            <person name="Thiruvilangam P."/>
            <person name="Bhonagiri V."/>
            <person name="Nash W.E."/>
            <person name="Mardis E.R."/>
            <person name="Wilson R.K."/>
        </authorList>
    </citation>
    <scope>NUCLEOTIDE SEQUENCE [LARGE SCALE GENOMIC DNA]</scope>
    <source>
        <strain evidence="8 9">L2-32</strain>
    </source>
</reference>
<evidence type="ECO:0000259" key="7">
    <source>
        <dbReference type="Pfam" id="PF08244"/>
    </source>
</evidence>
<dbReference type="SUPFAM" id="SSF75005">
    <property type="entry name" value="Arabinanase/levansucrase/invertase"/>
    <property type="match status" value="1"/>
</dbReference>
<keyword evidence="3 5" id="KW-0378">Hydrolase</keyword>
<dbReference type="PANTHER" id="PTHR43101">
    <property type="entry name" value="BETA-FRUCTOSIDASE"/>
    <property type="match status" value="1"/>
</dbReference>